<reference evidence="3 4" key="1">
    <citation type="submission" date="2014-07" db="EMBL/GenBank/DDBJ databases">
        <title>Tepidicaulis marinum gen. nov., sp. nov., a novel marine bacterium denitrifying nitrate to nitrous oxide strictly under microaerobic conditions.</title>
        <authorList>
            <person name="Takeuchi M."/>
            <person name="Yamagishi T."/>
            <person name="Kamagata Y."/>
            <person name="Oshima K."/>
            <person name="Hattori M."/>
            <person name="Katayama T."/>
            <person name="Hanada S."/>
            <person name="Tamaki H."/>
            <person name="Marumo K."/>
            <person name="Maeda H."/>
            <person name="Nedachi M."/>
            <person name="Iwasaki W."/>
            <person name="Suwa Y."/>
            <person name="Sakata S."/>
        </authorList>
    </citation>
    <scope>NUCLEOTIDE SEQUENCE [LARGE SCALE GENOMIC DNA]</scope>
    <source>
        <strain evidence="3 4">MA2</strain>
    </source>
</reference>
<gene>
    <name evidence="3" type="ORF">M2A_2081</name>
</gene>
<protein>
    <submittedName>
        <fullName evidence="3">Conserved protein</fullName>
    </submittedName>
</protein>
<dbReference type="RefSeq" id="WP_045446855.1">
    <property type="nucleotide sequence ID" value="NZ_BBIO01000010.1"/>
</dbReference>
<sequence>MDKIFGGPILPTLIKLVLASVGVGIVLAIFGIEPWRLWEDFLGTISRVWEMGFNLIDWSFTYFLLGAVIVLPIWLLVRLWSVFVEKEPQRKD</sequence>
<evidence type="ECO:0000313" key="3">
    <source>
        <dbReference type="EMBL" id="GAK45582.1"/>
    </source>
</evidence>
<dbReference type="EMBL" id="BBIO01000010">
    <property type="protein sequence ID" value="GAK45582.1"/>
    <property type="molecule type" value="Genomic_DNA"/>
</dbReference>
<evidence type="ECO:0000259" key="2">
    <source>
        <dbReference type="Pfam" id="PF20061"/>
    </source>
</evidence>
<comment type="caution">
    <text evidence="3">The sequence shown here is derived from an EMBL/GenBank/DDBJ whole genome shotgun (WGS) entry which is preliminary data.</text>
</comment>
<dbReference type="AlphaFoldDB" id="A0A081BC14"/>
<proteinExistence type="predicted"/>
<evidence type="ECO:0000256" key="1">
    <source>
        <dbReference type="SAM" id="Phobius"/>
    </source>
</evidence>
<keyword evidence="1" id="KW-1133">Transmembrane helix</keyword>
<organism evidence="3 4">
    <name type="scientific">Tepidicaulis marinus</name>
    <dbReference type="NCBI Taxonomy" id="1333998"/>
    <lineage>
        <taxon>Bacteria</taxon>
        <taxon>Pseudomonadati</taxon>
        <taxon>Pseudomonadota</taxon>
        <taxon>Alphaproteobacteria</taxon>
        <taxon>Hyphomicrobiales</taxon>
        <taxon>Parvibaculaceae</taxon>
        <taxon>Tepidicaulis</taxon>
    </lineage>
</organism>
<dbReference type="Pfam" id="PF20061">
    <property type="entry name" value="DUF6460"/>
    <property type="match status" value="1"/>
</dbReference>
<accession>A0A081BC14</accession>
<evidence type="ECO:0000313" key="4">
    <source>
        <dbReference type="Proteomes" id="UP000028702"/>
    </source>
</evidence>
<dbReference type="STRING" id="1333998.M2A_2081"/>
<feature type="domain" description="DUF6460" evidence="2">
    <location>
        <begin position="48"/>
        <end position="82"/>
    </location>
</feature>
<dbReference type="InterPro" id="IPR045594">
    <property type="entry name" value="DUF6460"/>
</dbReference>
<feature type="transmembrane region" description="Helical" evidence="1">
    <location>
        <begin position="12"/>
        <end position="32"/>
    </location>
</feature>
<keyword evidence="4" id="KW-1185">Reference proteome</keyword>
<dbReference type="Proteomes" id="UP000028702">
    <property type="component" value="Unassembled WGS sequence"/>
</dbReference>
<keyword evidence="1" id="KW-0812">Transmembrane</keyword>
<keyword evidence="1" id="KW-0472">Membrane</keyword>
<name>A0A081BC14_9HYPH</name>
<feature type="transmembrane region" description="Helical" evidence="1">
    <location>
        <begin position="60"/>
        <end position="81"/>
    </location>
</feature>